<evidence type="ECO:0000313" key="3">
    <source>
        <dbReference type="Proteomes" id="UP000293162"/>
    </source>
</evidence>
<reference evidence="2 3" key="1">
    <citation type="submission" date="2019-02" db="EMBL/GenBank/DDBJ databases">
        <title>Bacterial novel species Emticicia sp. 17J42-9 isolated from soil.</title>
        <authorList>
            <person name="Jung H.-Y."/>
        </authorList>
    </citation>
    <scope>NUCLEOTIDE SEQUENCE [LARGE SCALE GENOMIC DNA]</scope>
    <source>
        <strain evidence="2 3">17J42-9</strain>
    </source>
</reference>
<dbReference type="Proteomes" id="UP000293162">
    <property type="component" value="Unassembled WGS sequence"/>
</dbReference>
<organism evidence="2 3">
    <name type="scientific">Emticicia agri</name>
    <dbReference type="NCBI Taxonomy" id="2492393"/>
    <lineage>
        <taxon>Bacteria</taxon>
        <taxon>Pseudomonadati</taxon>
        <taxon>Bacteroidota</taxon>
        <taxon>Cytophagia</taxon>
        <taxon>Cytophagales</taxon>
        <taxon>Leadbetterellaceae</taxon>
        <taxon>Emticicia</taxon>
    </lineage>
</organism>
<dbReference type="RefSeq" id="WP_130020509.1">
    <property type="nucleotide sequence ID" value="NZ_SEWF01000009.1"/>
</dbReference>
<feature type="domain" description="AB hydrolase-1" evidence="1">
    <location>
        <begin position="10"/>
        <end position="247"/>
    </location>
</feature>
<sequence length="263" mass="29555">MKNSITTKNIVFITGAFVHNSSWQEWQKYFENKGYNTIAPAWPFKDAPTAADLRNRQPQDTDLAALTLDELVNHYAKIVSQFSEKPIIIGHSLGGLITQILINRGLGAAGIAIHPVPPQGVFPYEFSFLKAGWKALGLFTSLKKTYLMSFEDWQYAFVNGMPLEAQKEAYEKNTIPESKTVARGGLTSAAKVDFAKPHAPLLITSGDKDTIIPAHLNMRNFKAYKNSGSVLDYKEFKGRNHYVLGQPTWKEDADYILDWLQKQ</sequence>
<dbReference type="PANTHER" id="PTHR43194">
    <property type="entry name" value="HYDROLASE ALPHA/BETA FOLD FAMILY"/>
    <property type="match status" value="1"/>
</dbReference>
<dbReference type="InterPro" id="IPR050228">
    <property type="entry name" value="Carboxylesterase_BioH"/>
</dbReference>
<dbReference type="InterPro" id="IPR000073">
    <property type="entry name" value="AB_hydrolase_1"/>
</dbReference>
<protein>
    <submittedName>
        <fullName evidence="2">Alpha/beta hydrolase</fullName>
    </submittedName>
</protein>
<dbReference type="InterPro" id="IPR029058">
    <property type="entry name" value="AB_hydrolase_fold"/>
</dbReference>
<keyword evidence="3" id="KW-1185">Reference proteome</keyword>
<comment type="caution">
    <text evidence="2">The sequence shown here is derived from an EMBL/GenBank/DDBJ whole genome shotgun (WGS) entry which is preliminary data.</text>
</comment>
<gene>
    <name evidence="2" type="ORF">EWM59_08385</name>
</gene>
<evidence type="ECO:0000313" key="2">
    <source>
        <dbReference type="EMBL" id="RYU96218.1"/>
    </source>
</evidence>
<proteinExistence type="predicted"/>
<accession>A0A4Q5M1W0</accession>
<dbReference type="SUPFAM" id="SSF53474">
    <property type="entry name" value="alpha/beta-Hydrolases"/>
    <property type="match status" value="1"/>
</dbReference>
<evidence type="ECO:0000259" key="1">
    <source>
        <dbReference type="Pfam" id="PF12697"/>
    </source>
</evidence>
<dbReference type="GO" id="GO:0016787">
    <property type="term" value="F:hydrolase activity"/>
    <property type="evidence" value="ECO:0007669"/>
    <property type="project" value="UniProtKB-KW"/>
</dbReference>
<name>A0A4Q5M1W0_9BACT</name>
<dbReference type="EMBL" id="SEWF01000009">
    <property type="protein sequence ID" value="RYU96218.1"/>
    <property type="molecule type" value="Genomic_DNA"/>
</dbReference>
<dbReference type="AlphaFoldDB" id="A0A4Q5M1W0"/>
<dbReference type="Pfam" id="PF12697">
    <property type="entry name" value="Abhydrolase_6"/>
    <property type="match status" value="1"/>
</dbReference>
<dbReference type="Gene3D" id="3.40.50.1820">
    <property type="entry name" value="alpha/beta hydrolase"/>
    <property type="match status" value="1"/>
</dbReference>
<dbReference type="PANTHER" id="PTHR43194:SF2">
    <property type="entry name" value="PEROXISOMAL MEMBRANE PROTEIN LPX1"/>
    <property type="match status" value="1"/>
</dbReference>
<keyword evidence="2" id="KW-0378">Hydrolase</keyword>
<dbReference type="OrthoDB" id="9814966at2"/>